<dbReference type="NCBIfam" id="TIGR03863">
    <property type="entry name" value="PQQ_ABC_bind"/>
    <property type="match status" value="1"/>
</dbReference>
<dbReference type="InterPro" id="IPR051010">
    <property type="entry name" value="BCAA_transport"/>
</dbReference>
<keyword evidence="3" id="KW-0813">Transport</keyword>
<feature type="domain" description="Leucine-binding protein" evidence="5">
    <location>
        <begin position="73"/>
        <end position="228"/>
    </location>
</feature>
<reference evidence="6 7" key="1">
    <citation type="submission" date="2019-06" db="EMBL/GenBank/DDBJ databases">
        <title>New taxonomy in bacterial strain CC-CFT640, isolated from vineyard.</title>
        <authorList>
            <person name="Lin S.-Y."/>
            <person name="Tsai C.-F."/>
            <person name="Young C.-C."/>
        </authorList>
    </citation>
    <scope>NUCLEOTIDE SEQUENCE [LARGE SCALE GENOMIC DNA]</scope>
    <source>
        <strain evidence="6 7">CC-CFT640</strain>
    </source>
</reference>
<dbReference type="OrthoDB" id="5341635at2"/>
<protein>
    <submittedName>
        <fullName evidence="6">Branched-chain amino acid ABC transporter substrate-binding protein</fullName>
    </submittedName>
</protein>
<dbReference type="AlphaFoldDB" id="A0A5C8PFX5"/>
<dbReference type="PANTHER" id="PTHR30483">
    <property type="entry name" value="LEUCINE-SPECIFIC-BINDING PROTEIN"/>
    <property type="match status" value="1"/>
</dbReference>
<evidence type="ECO:0000313" key="7">
    <source>
        <dbReference type="Proteomes" id="UP000321638"/>
    </source>
</evidence>
<dbReference type="PANTHER" id="PTHR30483:SF6">
    <property type="entry name" value="PERIPLASMIC BINDING PROTEIN OF ABC TRANSPORTER FOR NATURAL AMINO ACIDS"/>
    <property type="match status" value="1"/>
</dbReference>
<evidence type="ECO:0000256" key="3">
    <source>
        <dbReference type="ARBA" id="ARBA00022970"/>
    </source>
</evidence>
<dbReference type="Proteomes" id="UP000321638">
    <property type="component" value="Unassembled WGS sequence"/>
</dbReference>
<keyword evidence="3" id="KW-0029">Amino-acid transport</keyword>
<dbReference type="Pfam" id="PF13458">
    <property type="entry name" value="Peripla_BP_6"/>
    <property type="match status" value="1"/>
</dbReference>
<dbReference type="InterPro" id="IPR028082">
    <property type="entry name" value="Peripla_BP_I"/>
</dbReference>
<proteinExistence type="inferred from homology"/>
<dbReference type="GO" id="GO:0006865">
    <property type="term" value="P:amino acid transport"/>
    <property type="evidence" value="ECO:0007669"/>
    <property type="project" value="UniProtKB-KW"/>
</dbReference>
<comment type="caution">
    <text evidence="6">The sequence shown here is derived from an EMBL/GenBank/DDBJ whole genome shotgun (WGS) entry which is preliminary data.</text>
</comment>
<organism evidence="6 7">
    <name type="scientific">Vineibacter terrae</name>
    <dbReference type="NCBI Taxonomy" id="2586908"/>
    <lineage>
        <taxon>Bacteria</taxon>
        <taxon>Pseudomonadati</taxon>
        <taxon>Pseudomonadota</taxon>
        <taxon>Alphaproteobacteria</taxon>
        <taxon>Hyphomicrobiales</taxon>
        <taxon>Vineibacter</taxon>
    </lineage>
</organism>
<feature type="chain" id="PRO_5022980006" evidence="4">
    <location>
        <begin position="37"/>
        <end position="414"/>
    </location>
</feature>
<dbReference type="Gene3D" id="3.40.50.2300">
    <property type="match status" value="2"/>
</dbReference>
<evidence type="ECO:0000313" key="6">
    <source>
        <dbReference type="EMBL" id="TXL72240.1"/>
    </source>
</evidence>
<sequence>MPHKGGNCKSRRSGGRGLLISVLSALLSLATAAAFAQTASAPMTVRIAYITQVVERAPPLSLLDSIPADEGLLGARLAIEENNTTGSFMQQEYALADAVVPQGEDVAAAFKKLMAAGQTVFVADLPAAALLAIADLPEARDTLIFNVQAREDSLRNADCRANVLHVIPNRAMLTDALAQYLIWKQWKRWYLVAGKGAGDTLYAEAVKRAARKFGARIVEERSYDGGSTARRTDTGHALIQKQMPVLTQGADYDVLVVADESDLFGEYLPYRSFRPRPVVGTQGLIATAWHRTHEQWGGTQLQNRFEKLAQRPMTERDYAAWLAVRAVGEAATRTMKADRASLEAYIRGDDFGVAGFKGQKLSFRPWDGQLRQPVLLAAARTLVSVSPQEGFLHQRTELDTLGFDKPESQCKLKR</sequence>
<feature type="signal peptide" evidence="4">
    <location>
        <begin position="1"/>
        <end position="36"/>
    </location>
</feature>
<accession>A0A5C8PFX5</accession>
<comment type="similarity">
    <text evidence="1">Belongs to the leucine-binding protein family.</text>
</comment>
<evidence type="ECO:0000256" key="4">
    <source>
        <dbReference type="SAM" id="SignalP"/>
    </source>
</evidence>
<dbReference type="EMBL" id="VDUZ01000035">
    <property type="protein sequence ID" value="TXL72240.1"/>
    <property type="molecule type" value="Genomic_DNA"/>
</dbReference>
<dbReference type="CDD" id="cd06268">
    <property type="entry name" value="PBP1_ABC_transporter_LIVBP-like"/>
    <property type="match status" value="1"/>
</dbReference>
<dbReference type="InterPro" id="IPR028081">
    <property type="entry name" value="Leu-bd"/>
</dbReference>
<dbReference type="SUPFAM" id="SSF53822">
    <property type="entry name" value="Periplasmic binding protein-like I"/>
    <property type="match status" value="1"/>
</dbReference>
<gene>
    <name evidence="6" type="ORF">FHP25_26805</name>
</gene>
<keyword evidence="7" id="KW-1185">Reference proteome</keyword>
<name>A0A5C8PFX5_9HYPH</name>
<evidence type="ECO:0000259" key="5">
    <source>
        <dbReference type="Pfam" id="PF13458"/>
    </source>
</evidence>
<dbReference type="InterPro" id="IPR022478">
    <property type="entry name" value="ABC_transptr_sub-bd_PQQ"/>
</dbReference>
<evidence type="ECO:0000256" key="1">
    <source>
        <dbReference type="ARBA" id="ARBA00010062"/>
    </source>
</evidence>
<keyword evidence="2 4" id="KW-0732">Signal</keyword>
<evidence type="ECO:0000256" key="2">
    <source>
        <dbReference type="ARBA" id="ARBA00022729"/>
    </source>
</evidence>